<accession>A0A3P8LCE8</accession>
<proteinExistence type="predicted"/>
<dbReference type="OrthoDB" id="4556508at2"/>
<organism evidence="2 3">
    <name type="scientific">Tsukamurella paurometabola</name>
    <name type="common">Corynebacterium paurometabolum</name>
    <dbReference type="NCBI Taxonomy" id="2061"/>
    <lineage>
        <taxon>Bacteria</taxon>
        <taxon>Bacillati</taxon>
        <taxon>Actinomycetota</taxon>
        <taxon>Actinomycetes</taxon>
        <taxon>Mycobacteriales</taxon>
        <taxon>Tsukamurellaceae</taxon>
        <taxon>Tsukamurella</taxon>
    </lineage>
</organism>
<feature type="region of interest" description="Disordered" evidence="1">
    <location>
        <begin position="76"/>
        <end position="111"/>
    </location>
</feature>
<name>A0A3P8LCE8_TSUPA</name>
<dbReference type="Proteomes" id="UP000271626">
    <property type="component" value="Chromosome"/>
</dbReference>
<reference evidence="2 3" key="1">
    <citation type="submission" date="2018-12" db="EMBL/GenBank/DDBJ databases">
        <authorList>
            <consortium name="Pathogen Informatics"/>
        </authorList>
    </citation>
    <scope>NUCLEOTIDE SEQUENCE [LARGE SCALE GENOMIC DNA]</scope>
    <source>
        <strain evidence="2 3">NCTC10741</strain>
    </source>
</reference>
<gene>
    <name evidence="2" type="ORF">NCTC10741_00117</name>
</gene>
<protein>
    <submittedName>
        <fullName evidence="2">Uncharacterized protein</fullName>
    </submittedName>
</protein>
<feature type="region of interest" description="Disordered" evidence="1">
    <location>
        <begin position="1"/>
        <end position="24"/>
    </location>
</feature>
<dbReference type="RefSeq" id="WP_126194468.1">
    <property type="nucleotide sequence ID" value="NZ_CP085954.1"/>
</dbReference>
<feature type="compositionally biased region" description="Acidic residues" evidence="1">
    <location>
        <begin position="100"/>
        <end position="111"/>
    </location>
</feature>
<evidence type="ECO:0000313" key="2">
    <source>
        <dbReference type="EMBL" id="VDR37022.1"/>
    </source>
</evidence>
<dbReference type="AlphaFoldDB" id="A0A3P8LCE8"/>
<sequence>MLTNHDGPRTAPAPAQPDGPFRWPDGAIVFSDTWAQWWAWQRAGAPADAWESFRAAPPPAGPVSLCRRGLDFKGVDLRGLDDGDEGGSGSTEHLPWPLGDEPDPDGPEFGA</sequence>
<evidence type="ECO:0000256" key="1">
    <source>
        <dbReference type="SAM" id="MobiDB-lite"/>
    </source>
</evidence>
<evidence type="ECO:0000313" key="3">
    <source>
        <dbReference type="Proteomes" id="UP000271626"/>
    </source>
</evidence>
<dbReference type="EMBL" id="LR131273">
    <property type="protein sequence ID" value="VDR37022.1"/>
    <property type="molecule type" value="Genomic_DNA"/>
</dbReference>